<evidence type="ECO:0000313" key="5">
    <source>
        <dbReference type="Proteomes" id="UP000008207"/>
    </source>
</evidence>
<sequence length="418" mass="42631">MRRLLRDRSGQITVLASLLLPIGLGIAALAIDLSTLQLVKHRLKVAADAASLAAVAVLPDTTTALDRALSIAADNAGTGAGTVTAASDVRFGSYNSAAKSFTPGATPANAVQVTASRNQAHGNPVVLAFAKALGWSTPDISVSAVAVRFSPAYCFLVLDPSASDALSVSGTGRLSVPNCGVQVNSTSATAATVGNNSTAQARSFCIVGGYSGTSFSPKPITKCAAAPDPLADIPEPAQPTAGCYYNGLNTGSGMTLPSNVTYCGKITLNGNGDFYLQPGLYYFKNATVELLQNASLVGSGVTIFLDANSTLKFAASGTVNLKAPSSGPYRGLLIFQSRSAAATTTSVVRGSPDILMDGTIYLPTSTLSMTGSGSISDVAKSGYVIAGRVSYNGSVTFNFDAYSNVLPVGFKYSSGLVE</sequence>
<dbReference type="KEGG" id="mno:Mnod_2052"/>
<name>B8ITF1_METNO</name>
<evidence type="ECO:0000313" key="4">
    <source>
        <dbReference type="EMBL" id="ACL57037.1"/>
    </source>
</evidence>
<dbReference type="RefSeq" id="WP_015928725.1">
    <property type="nucleotide sequence ID" value="NC_011894.1"/>
</dbReference>
<feature type="transmembrane region" description="Helical" evidence="1">
    <location>
        <begin position="12"/>
        <end position="31"/>
    </location>
</feature>
<dbReference type="eggNOG" id="COG4655">
    <property type="taxonomic scope" value="Bacteria"/>
</dbReference>
<dbReference type="Proteomes" id="UP000008207">
    <property type="component" value="Chromosome"/>
</dbReference>
<dbReference type="InterPro" id="IPR018705">
    <property type="entry name" value="DUF2134_membrane"/>
</dbReference>
<evidence type="ECO:0000259" key="2">
    <source>
        <dbReference type="Pfam" id="PF09977"/>
    </source>
</evidence>
<dbReference type="EMBL" id="CP001349">
    <property type="protein sequence ID" value="ACL57037.1"/>
    <property type="molecule type" value="Genomic_DNA"/>
</dbReference>
<dbReference type="Pfam" id="PF09977">
    <property type="entry name" value="Tad_C"/>
    <property type="match status" value="1"/>
</dbReference>
<proteinExistence type="predicted"/>
<evidence type="ECO:0000256" key="1">
    <source>
        <dbReference type="SAM" id="Phobius"/>
    </source>
</evidence>
<reference evidence="4 5" key="1">
    <citation type="submission" date="2009-01" db="EMBL/GenBank/DDBJ databases">
        <title>Complete sequence of chromosome of Methylobacterium nodulans ORS 2060.</title>
        <authorList>
            <consortium name="US DOE Joint Genome Institute"/>
            <person name="Lucas S."/>
            <person name="Copeland A."/>
            <person name="Lapidus A."/>
            <person name="Glavina del Rio T."/>
            <person name="Dalin E."/>
            <person name="Tice H."/>
            <person name="Bruce D."/>
            <person name="Goodwin L."/>
            <person name="Pitluck S."/>
            <person name="Sims D."/>
            <person name="Brettin T."/>
            <person name="Detter J.C."/>
            <person name="Han C."/>
            <person name="Larimer F."/>
            <person name="Land M."/>
            <person name="Hauser L."/>
            <person name="Kyrpides N."/>
            <person name="Ivanova N."/>
            <person name="Marx C.J."/>
            <person name="Richardson P."/>
        </authorList>
    </citation>
    <scope>NUCLEOTIDE SEQUENCE [LARGE SCALE GENOMIC DNA]</scope>
    <source>
        <strain evidence="5">LMG 21967 / CNCM I-2342 / ORS 2060</strain>
    </source>
</reference>
<dbReference type="InterPro" id="IPR028087">
    <property type="entry name" value="Tad_N"/>
</dbReference>
<dbReference type="OrthoDB" id="7418984at2"/>
<keyword evidence="1" id="KW-0812">Transmembrane</keyword>
<dbReference type="HOGENOM" id="CLU_046706_1_0_5"/>
<keyword evidence="5" id="KW-1185">Reference proteome</keyword>
<dbReference type="STRING" id="460265.Mnod_2052"/>
<keyword evidence="1" id="KW-1133">Transmembrane helix</keyword>
<dbReference type="AlphaFoldDB" id="B8ITF1"/>
<keyword evidence="1" id="KW-0472">Membrane</keyword>
<gene>
    <name evidence="4" type="ordered locus">Mnod_2052</name>
</gene>
<evidence type="ECO:0000259" key="3">
    <source>
        <dbReference type="Pfam" id="PF13400"/>
    </source>
</evidence>
<organism evidence="4 5">
    <name type="scientific">Methylobacterium nodulans (strain LMG 21967 / CNCM I-2342 / ORS 2060)</name>
    <dbReference type="NCBI Taxonomy" id="460265"/>
    <lineage>
        <taxon>Bacteria</taxon>
        <taxon>Pseudomonadati</taxon>
        <taxon>Pseudomonadota</taxon>
        <taxon>Alphaproteobacteria</taxon>
        <taxon>Hyphomicrobiales</taxon>
        <taxon>Methylobacteriaceae</taxon>
        <taxon>Methylobacterium</taxon>
    </lineage>
</organism>
<protein>
    <submittedName>
        <fullName evidence="4">Uncharacterized protein</fullName>
    </submittedName>
</protein>
<dbReference type="Pfam" id="PF13400">
    <property type="entry name" value="Tad"/>
    <property type="match status" value="1"/>
</dbReference>
<feature type="domain" description="DUF2134" evidence="2">
    <location>
        <begin position="59"/>
        <end position="146"/>
    </location>
</feature>
<accession>B8ITF1</accession>
<feature type="domain" description="Putative Flp pilus-assembly TadG-like N-terminal" evidence="3">
    <location>
        <begin position="10"/>
        <end position="56"/>
    </location>
</feature>